<protein>
    <recommendedName>
        <fullName evidence="6">Fatty acid hydroxylase domain-containing protein</fullName>
    </recommendedName>
</protein>
<evidence type="ECO:0000256" key="3">
    <source>
        <dbReference type="ARBA" id="ARBA00022989"/>
    </source>
</evidence>
<dbReference type="AlphaFoldDB" id="A0A1R2B059"/>
<proteinExistence type="predicted"/>
<keyword evidence="2 5" id="KW-0812">Transmembrane</keyword>
<dbReference type="Proteomes" id="UP000187209">
    <property type="component" value="Unassembled WGS sequence"/>
</dbReference>
<dbReference type="GO" id="GO:0016020">
    <property type="term" value="C:membrane"/>
    <property type="evidence" value="ECO:0007669"/>
    <property type="project" value="UniProtKB-SubCell"/>
</dbReference>
<dbReference type="InterPro" id="IPR006694">
    <property type="entry name" value="Fatty_acid_hydroxylase"/>
</dbReference>
<evidence type="ECO:0000259" key="6">
    <source>
        <dbReference type="Pfam" id="PF04116"/>
    </source>
</evidence>
<dbReference type="PANTHER" id="PTHR11863">
    <property type="entry name" value="STEROL DESATURASE"/>
    <property type="match status" value="1"/>
</dbReference>
<organism evidence="7 8">
    <name type="scientific">Stentor coeruleus</name>
    <dbReference type="NCBI Taxonomy" id="5963"/>
    <lineage>
        <taxon>Eukaryota</taxon>
        <taxon>Sar</taxon>
        <taxon>Alveolata</taxon>
        <taxon>Ciliophora</taxon>
        <taxon>Postciliodesmatophora</taxon>
        <taxon>Heterotrichea</taxon>
        <taxon>Heterotrichida</taxon>
        <taxon>Stentoridae</taxon>
        <taxon>Stentor</taxon>
    </lineage>
</organism>
<accession>A0A1R2B059</accession>
<keyword evidence="3 5" id="KW-1133">Transmembrane helix</keyword>
<evidence type="ECO:0000313" key="7">
    <source>
        <dbReference type="EMBL" id="OMJ70095.1"/>
    </source>
</evidence>
<feature type="transmembrane region" description="Helical" evidence="5">
    <location>
        <begin position="53"/>
        <end position="79"/>
    </location>
</feature>
<keyword evidence="8" id="KW-1185">Reference proteome</keyword>
<dbReference type="GO" id="GO:0016491">
    <property type="term" value="F:oxidoreductase activity"/>
    <property type="evidence" value="ECO:0007669"/>
    <property type="project" value="InterPro"/>
</dbReference>
<evidence type="ECO:0000256" key="1">
    <source>
        <dbReference type="ARBA" id="ARBA00004370"/>
    </source>
</evidence>
<evidence type="ECO:0000256" key="2">
    <source>
        <dbReference type="ARBA" id="ARBA00022692"/>
    </source>
</evidence>
<comment type="subcellular location">
    <subcellularLocation>
        <location evidence="1">Membrane</location>
    </subcellularLocation>
</comment>
<dbReference type="GO" id="GO:0005506">
    <property type="term" value="F:iron ion binding"/>
    <property type="evidence" value="ECO:0007669"/>
    <property type="project" value="InterPro"/>
</dbReference>
<dbReference type="GO" id="GO:0008610">
    <property type="term" value="P:lipid biosynthetic process"/>
    <property type="evidence" value="ECO:0007669"/>
    <property type="project" value="InterPro"/>
</dbReference>
<evidence type="ECO:0000256" key="4">
    <source>
        <dbReference type="ARBA" id="ARBA00023136"/>
    </source>
</evidence>
<keyword evidence="4 5" id="KW-0472">Membrane</keyword>
<sequence length="290" mass="33753">MHKLFAYEISRMKFRGFWLPLAIMLFSSYIFVMPHVIEFVVSWLNSKFSFTNALLISLTLIQIISFGAFCLVLQVITMIKIPFFEQYHLVKQPPENFWKKAANVLGLNYLILGPLLEFTYANYDLLSFSIEKYFPSYIEILRQLIFCMIADDFGLYFGHRLLHASGIYIYFHKMHHEYTDLTGYVSGYVHPVEFLINITASGLGPMILGKSMHMITVLNWAFYKTSAATDQHSGYDFPWSPYSFLPFSVSADFHYDHHQLIKGNYAQGFVYFDYLLNTAIEKPSKTKKLS</sequence>
<feature type="domain" description="Fatty acid hydroxylase" evidence="6">
    <location>
        <begin position="145"/>
        <end position="278"/>
    </location>
</feature>
<gene>
    <name evidence="7" type="ORF">SteCoe_32012</name>
</gene>
<comment type="caution">
    <text evidence="7">The sequence shown here is derived from an EMBL/GenBank/DDBJ whole genome shotgun (WGS) entry which is preliminary data.</text>
</comment>
<evidence type="ECO:0000313" key="8">
    <source>
        <dbReference type="Proteomes" id="UP000187209"/>
    </source>
</evidence>
<dbReference type="Pfam" id="PF04116">
    <property type="entry name" value="FA_hydroxylase"/>
    <property type="match status" value="1"/>
</dbReference>
<dbReference type="OrthoDB" id="301658at2759"/>
<name>A0A1R2B059_9CILI</name>
<evidence type="ECO:0000256" key="5">
    <source>
        <dbReference type="SAM" id="Phobius"/>
    </source>
</evidence>
<feature type="transmembrane region" description="Helical" evidence="5">
    <location>
        <begin position="21"/>
        <end position="41"/>
    </location>
</feature>
<dbReference type="InterPro" id="IPR050307">
    <property type="entry name" value="Sterol_Desaturase_Related"/>
</dbReference>
<dbReference type="EMBL" id="MPUH01001125">
    <property type="protein sequence ID" value="OMJ70095.1"/>
    <property type="molecule type" value="Genomic_DNA"/>
</dbReference>
<reference evidence="7 8" key="1">
    <citation type="submission" date="2016-11" db="EMBL/GenBank/DDBJ databases">
        <title>The macronuclear genome of Stentor coeruleus: a giant cell with tiny introns.</title>
        <authorList>
            <person name="Slabodnick M."/>
            <person name="Ruby J.G."/>
            <person name="Reiff S.B."/>
            <person name="Swart E.C."/>
            <person name="Gosai S."/>
            <person name="Prabakaran S."/>
            <person name="Witkowska E."/>
            <person name="Larue G.E."/>
            <person name="Fisher S."/>
            <person name="Freeman R.M."/>
            <person name="Gunawardena J."/>
            <person name="Chu W."/>
            <person name="Stover N.A."/>
            <person name="Gregory B.D."/>
            <person name="Nowacki M."/>
            <person name="Derisi J."/>
            <person name="Roy S.W."/>
            <person name="Marshall W.F."/>
            <person name="Sood P."/>
        </authorList>
    </citation>
    <scope>NUCLEOTIDE SEQUENCE [LARGE SCALE GENOMIC DNA]</scope>
    <source>
        <strain evidence="7">WM001</strain>
    </source>
</reference>